<gene>
    <name evidence="1" type="ORF">AMETH_5949</name>
</gene>
<accession>A0A076N426</accession>
<sequence length="330" mass="35236">MMRIMGRSRSLLAALAACLLLVGCGSGPRQVGSAVIFSDREVTVDQVQDLLDEAVREHPAAQQLSQQHKLDLLGREIVRQLVVHDVLTRAAQREGLAVDPRLLDQFLAADPLADPVDTAGADPSQLAQQIANRVRDHREVITDSLLLQALGQKYLDRMSVTFDYTSVSSDIGGDQPLDRRERAIAKAEEMAQSPTAAAEVIRADAAAGERTSTGEVVPAAQAPDLATLVLFGVRPGTVVAFQPSQEQAVWIVAIVRERNLNAPSSGEQVTQPSAAQLAAIGQRLLQPYVEEAGVRINPRYGVWDPVAMNLAPSSAETTGAVVPVKGAAQP</sequence>
<name>A0A076N426_AMYME</name>
<protein>
    <submittedName>
        <fullName evidence="1">Uncharacterized protein</fullName>
    </submittedName>
</protein>
<dbReference type="InterPro" id="IPR027304">
    <property type="entry name" value="Trigger_fact/SurA_dom_sf"/>
</dbReference>
<dbReference type="SUPFAM" id="SSF109998">
    <property type="entry name" value="Triger factor/SurA peptide-binding domain-like"/>
    <property type="match status" value="1"/>
</dbReference>
<dbReference type="AlphaFoldDB" id="A0A076N426"/>
<dbReference type="KEGG" id="amq:AMETH_5949"/>
<dbReference type="EMBL" id="CP009110">
    <property type="protein sequence ID" value="AIJ26041.1"/>
    <property type="molecule type" value="Genomic_DNA"/>
</dbReference>
<dbReference type="STRING" id="1068978.AMETH_5949"/>
<evidence type="ECO:0000313" key="2">
    <source>
        <dbReference type="Proteomes" id="UP000062973"/>
    </source>
</evidence>
<proteinExistence type="predicted"/>
<dbReference type="eggNOG" id="ENOG5033TFY">
    <property type="taxonomic scope" value="Bacteria"/>
</dbReference>
<reference evidence="1 2" key="1">
    <citation type="submission" date="2014-07" db="EMBL/GenBank/DDBJ databases">
        <title>Whole Genome Sequence of the Amycolatopsis methanolica 239.</title>
        <authorList>
            <person name="Tang B."/>
        </authorList>
    </citation>
    <scope>NUCLEOTIDE SEQUENCE [LARGE SCALE GENOMIC DNA]</scope>
    <source>
        <strain evidence="1 2">239</strain>
    </source>
</reference>
<organism evidence="1 2">
    <name type="scientific">Amycolatopsis methanolica 239</name>
    <dbReference type="NCBI Taxonomy" id="1068978"/>
    <lineage>
        <taxon>Bacteria</taxon>
        <taxon>Bacillati</taxon>
        <taxon>Actinomycetota</taxon>
        <taxon>Actinomycetes</taxon>
        <taxon>Pseudonocardiales</taxon>
        <taxon>Pseudonocardiaceae</taxon>
        <taxon>Amycolatopsis</taxon>
        <taxon>Amycolatopsis methanolica group</taxon>
    </lineage>
</organism>
<dbReference type="HOGENOM" id="CLU_911815_0_0_11"/>
<dbReference type="PATRIC" id="fig|1068978.7.peg.6385"/>
<dbReference type="Proteomes" id="UP000062973">
    <property type="component" value="Chromosome"/>
</dbReference>
<keyword evidence="2" id="KW-1185">Reference proteome</keyword>
<evidence type="ECO:0000313" key="1">
    <source>
        <dbReference type="EMBL" id="AIJ26041.1"/>
    </source>
</evidence>
<dbReference type="PROSITE" id="PS51257">
    <property type="entry name" value="PROKAR_LIPOPROTEIN"/>
    <property type="match status" value="1"/>
</dbReference>